<dbReference type="EMBL" id="RCHU02000018">
    <property type="protein sequence ID" value="KAL3567100.1"/>
    <property type="molecule type" value="Genomic_DNA"/>
</dbReference>
<organism evidence="1 2">
    <name type="scientific">Populus alba</name>
    <name type="common">White poplar</name>
    <dbReference type="NCBI Taxonomy" id="43335"/>
    <lineage>
        <taxon>Eukaryota</taxon>
        <taxon>Viridiplantae</taxon>
        <taxon>Streptophyta</taxon>
        <taxon>Embryophyta</taxon>
        <taxon>Tracheophyta</taxon>
        <taxon>Spermatophyta</taxon>
        <taxon>Magnoliopsida</taxon>
        <taxon>eudicotyledons</taxon>
        <taxon>Gunneridae</taxon>
        <taxon>Pentapetalae</taxon>
        <taxon>rosids</taxon>
        <taxon>fabids</taxon>
        <taxon>Malpighiales</taxon>
        <taxon>Salicaceae</taxon>
        <taxon>Saliceae</taxon>
        <taxon>Populus</taxon>
    </lineage>
</organism>
<keyword evidence="2" id="KW-1185">Reference proteome</keyword>
<evidence type="ECO:0000313" key="1">
    <source>
        <dbReference type="EMBL" id="KAL3567100.1"/>
    </source>
</evidence>
<reference evidence="1 2" key="1">
    <citation type="journal article" date="2024" name="Plant Biotechnol. J.">
        <title>Genome and CRISPR/Cas9 system of a widespread forest tree (Populus alba) in the world.</title>
        <authorList>
            <person name="Liu Y.J."/>
            <person name="Jiang P.F."/>
            <person name="Han X.M."/>
            <person name="Li X.Y."/>
            <person name="Wang H.M."/>
            <person name="Wang Y.J."/>
            <person name="Wang X.X."/>
            <person name="Zeng Q.Y."/>
        </authorList>
    </citation>
    <scope>NUCLEOTIDE SEQUENCE [LARGE SCALE GENOMIC DNA]</scope>
    <source>
        <strain evidence="2">cv. PAL-ZL1</strain>
    </source>
</reference>
<name>A0ACC4ALK8_POPAL</name>
<dbReference type="Proteomes" id="UP000309997">
    <property type="component" value="Unassembled WGS sequence"/>
</dbReference>
<protein>
    <submittedName>
        <fullName evidence="1">Uncharacterized protein</fullName>
    </submittedName>
</protein>
<proteinExistence type="predicted"/>
<accession>A0ACC4ALK8</accession>
<sequence>MVNEDSIASPPWQTPRSAAMCKGVFDVLREGIDADEVMLNTVLAVKAGEAIPIDGENCEVDEKTLIGETTALAEDCVVAKMAKLVEEARNSKSKTRRFIDKFAQYYTPVSACPCALIVSTPVATFCALTRAATAGILIKGGISNISAMISAHTRCFIGKDYVYNSSIMANFTLHWQVMFIQVSQGIKHRDLSDSCRTGVAEAIKELKSLGIRTAMLTGDSEAAAMYAQEQVKLISKTGTITRGEFVVTDFQHLCEDLEELQNFPGEGIQGKNEVKNICTYVAYNDENGGVIKSLKEDGIVDLDTDFSSFPEWISMKAMVSTWLADAIMPSSLDAYFLGHVLFTLQAFPESSMLQSALLEHGNLIRYAEKLKTDFMEAGSSSSVPQFLSDASSTSTRRPSNSGSKPKKQPKRERTEEEKTFRRRARYFLVTQVVAVLVFLSVMSSNDFSEVEVDDDEDFNISKDICCSSLVSLPTNRSQRNMLAGAAIALRYLFHLEPIENSVSELIATDIPAQSTFMAISAILSVVITSSTSSTSTISILLPHSTYNTAPNLFEPIGVLCGSSLRCCA</sequence>
<gene>
    <name evidence="1" type="ORF">D5086_032515</name>
</gene>
<comment type="caution">
    <text evidence="1">The sequence shown here is derived from an EMBL/GenBank/DDBJ whole genome shotgun (WGS) entry which is preliminary data.</text>
</comment>
<evidence type="ECO:0000313" key="2">
    <source>
        <dbReference type="Proteomes" id="UP000309997"/>
    </source>
</evidence>